<dbReference type="PANTHER" id="PTHR42194">
    <property type="entry name" value="UPF0276 PROTEIN HI_1600"/>
    <property type="match status" value="1"/>
</dbReference>
<protein>
    <submittedName>
        <fullName evidence="1">Uncharacterized protein</fullName>
    </submittedName>
</protein>
<dbReference type="Proteomes" id="UP000363590">
    <property type="component" value="Chromosome"/>
</dbReference>
<dbReference type="InterPro" id="IPR036237">
    <property type="entry name" value="Xyl_isomerase-like_sf"/>
</dbReference>
<gene>
    <name evidence="1" type="ORF">GCD22_03550</name>
</gene>
<dbReference type="GeneID" id="60697738"/>
<dbReference type="PANTHER" id="PTHR42194:SF1">
    <property type="entry name" value="UPF0276 PROTEIN HI_1600"/>
    <property type="match status" value="1"/>
</dbReference>
<dbReference type="SUPFAM" id="SSF51658">
    <property type="entry name" value="Xylose isomerase-like"/>
    <property type="match status" value="1"/>
</dbReference>
<dbReference type="AlphaFoldDB" id="A0A5P9XU72"/>
<dbReference type="Gene3D" id="3.20.20.150">
    <property type="entry name" value="Divalent-metal-dependent TIM barrel enzymes"/>
    <property type="match status" value="1"/>
</dbReference>
<evidence type="ECO:0000313" key="1">
    <source>
        <dbReference type="EMBL" id="QFX97595.1"/>
    </source>
</evidence>
<dbReference type="EMBL" id="CP045571">
    <property type="protein sequence ID" value="QFX97595.1"/>
    <property type="molecule type" value="Genomic_DNA"/>
</dbReference>
<dbReference type="RefSeq" id="WP_035210262.1">
    <property type="nucleotide sequence ID" value="NZ_CP045571.1"/>
</dbReference>
<organism evidence="1 2">
    <name type="scientific">Acidithiobacillus thiooxidans ATCC 19377</name>
    <dbReference type="NCBI Taxonomy" id="637390"/>
    <lineage>
        <taxon>Bacteria</taxon>
        <taxon>Pseudomonadati</taxon>
        <taxon>Pseudomonadota</taxon>
        <taxon>Acidithiobacillia</taxon>
        <taxon>Acidithiobacillales</taxon>
        <taxon>Acidithiobacillaceae</taxon>
        <taxon>Acidithiobacillus</taxon>
    </lineage>
</organism>
<evidence type="ECO:0000313" key="2">
    <source>
        <dbReference type="Proteomes" id="UP000363590"/>
    </source>
</evidence>
<dbReference type="InterPro" id="IPR007801">
    <property type="entry name" value="MbnB/TglH/ChrH"/>
</dbReference>
<accession>A0A5P9XU72</accession>
<proteinExistence type="predicted"/>
<name>A0A5P9XU72_ACITH</name>
<reference evidence="1 2" key="1">
    <citation type="submission" date="2019-10" db="EMBL/GenBank/DDBJ databases">
        <authorList>
            <person name="Wang R."/>
        </authorList>
    </citation>
    <scope>NUCLEOTIDE SEQUENCE [LARGE SCALE GENOMIC DNA]</scope>
    <source>
        <strain evidence="1 2">ATCC 19377</strain>
    </source>
</reference>
<dbReference type="NCBIfam" id="NF003818">
    <property type="entry name" value="PRK05409.1"/>
    <property type="match status" value="1"/>
</dbReference>
<sequence>MTGAHAAANLPENAIGLGLRREFLDDLLAHTQSDIHFFELAPENWIGFGGRPEQQLRQLTDIYPFICHGLSLSIGGPEPLDMNLLEAVGDFMQEHGIQHYSEHLAFCSDRGQLYDLLPLPLTEEMLEYVAQRVMQVQDFLKMPLIIENTAYYGDYAHSTMSEQDFLLGLLAKSGCKLLLDLNNLYVNSCNHHYDALEFMQFLPAERIVYQHIAGHQQHVNGWLIDTHDAAVDPAVWKLLQHSREQFGPKPTLLEWDNQIPPLEDLLREARKIAPQTAAHADF</sequence>
<dbReference type="Pfam" id="PF05114">
    <property type="entry name" value="MbnB_TglH_ChrH"/>
    <property type="match status" value="1"/>
</dbReference>
<dbReference type="KEGG" id="atx:GCD22_03550"/>